<proteinExistence type="predicted"/>
<evidence type="ECO:0000313" key="2">
    <source>
        <dbReference type="Proteomes" id="UP001610063"/>
    </source>
</evidence>
<organism evidence="1 2">
    <name type="scientific">Marinoscillum luteum</name>
    <dbReference type="NCBI Taxonomy" id="861051"/>
    <lineage>
        <taxon>Bacteria</taxon>
        <taxon>Pseudomonadati</taxon>
        <taxon>Bacteroidota</taxon>
        <taxon>Cytophagia</taxon>
        <taxon>Cytophagales</taxon>
        <taxon>Reichenbachiellaceae</taxon>
        <taxon>Marinoscillum</taxon>
    </lineage>
</organism>
<protein>
    <recommendedName>
        <fullName evidence="3">Anti-sigma factor</fullName>
    </recommendedName>
</protein>
<comment type="caution">
    <text evidence="1">The sequence shown here is derived from an EMBL/GenBank/DDBJ whole genome shotgun (WGS) entry which is preliminary data.</text>
</comment>
<evidence type="ECO:0008006" key="3">
    <source>
        <dbReference type="Google" id="ProtNLM"/>
    </source>
</evidence>
<keyword evidence="2" id="KW-1185">Reference proteome</keyword>
<reference evidence="1 2" key="1">
    <citation type="journal article" date="2013" name="Int. J. Syst. Evol. Microbiol.">
        <title>Marinoscillum luteum sp. nov., isolated from marine sediment.</title>
        <authorList>
            <person name="Cha I.T."/>
            <person name="Park S.J."/>
            <person name="Kim S.J."/>
            <person name="Kim J.G."/>
            <person name="Jung M.Y."/>
            <person name="Shin K.S."/>
            <person name="Kwon K.K."/>
            <person name="Yang S.H."/>
            <person name="Seo Y.S."/>
            <person name="Rhee S.K."/>
        </authorList>
    </citation>
    <scope>NUCLEOTIDE SEQUENCE [LARGE SCALE GENOMIC DNA]</scope>
    <source>
        <strain evidence="1 2">KCTC 23939</strain>
    </source>
</reference>
<dbReference type="RefSeq" id="WP_159582507.1">
    <property type="nucleotide sequence ID" value="NZ_JBIPKE010000016.1"/>
</dbReference>
<gene>
    <name evidence="1" type="ORF">ACHKAR_10410</name>
</gene>
<accession>A0ABW7N946</accession>
<dbReference type="EMBL" id="JBIPKE010000016">
    <property type="protein sequence ID" value="MFH6983856.1"/>
    <property type="molecule type" value="Genomic_DNA"/>
</dbReference>
<name>A0ABW7N946_9BACT</name>
<sequence length="77" mass="8902">MIKTFTENDLVRFLYDELNENEREVLEKALLTDSHLRSELDKLQAVKKDLGKVSFSPSKSSVDKILNFSKGYHKQSV</sequence>
<evidence type="ECO:0000313" key="1">
    <source>
        <dbReference type="EMBL" id="MFH6983856.1"/>
    </source>
</evidence>
<dbReference type="Proteomes" id="UP001610063">
    <property type="component" value="Unassembled WGS sequence"/>
</dbReference>